<reference evidence="2" key="1">
    <citation type="journal article" date="2019" name="Environ. Microbiol.">
        <title>Fungal ecological strategies reflected in gene transcription - a case study of two litter decomposers.</title>
        <authorList>
            <person name="Barbi F."/>
            <person name="Kohler A."/>
            <person name="Barry K."/>
            <person name="Baskaran P."/>
            <person name="Daum C."/>
            <person name="Fauchery L."/>
            <person name="Ihrmark K."/>
            <person name="Kuo A."/>
            <person name="LaButti K."/>
            <person name="Lipzen A."/>
            <person name="Morin E."/>
            <person name="Grigoriev I.V."/>
            <person name="Henrissat B."/>
            <person name="Lindahl B."/>
            <person name="Martin F."/>
        </authorList>
    </citation>
    <scope>NUCLEOTIDE SEQUENCE</scope>
    <source>
        <strain evidence="2">JB14</strain>
    </source>
</reference>
<dbReference type="AlphaFoldDB" id="A0A6A4ICW3"/>
<evidence type="ECO:0000313" key="2">
    <source>
        <dbReference type="EMBL" id="KAE9410022.1"/>
    </source>
</evidence>
<feature type="region of interest" description="Disordered" evidence="1">
    <location>
        <begin position="194"/>
        <end position="218"/>
    </location>
</feature>
<keyword evidence="3" id="KW-1185">Reference proteome</keyword>
<evidence type="ECO:0000313" key="3">
    <source>
        <dbReference type="Proteomes" id="UP000799118"/>
    </source>
</evidence>
<accession>A0A6A4ICW3</accession>
<name>A0A6A4ICW3_9AGAR</name>
<protein>
    <submittedName>
        <fullName evidence="2">Uncharacterized protein</fullName>
    </submittedName>
</protein>
<proteinExistence type="predicted"/>
<dbReference type="EMBL" id="ML769386">
    <property type="protein sequence ID" value="KAE9410022.1"/>
    <property type="molecule type" value="Genomic_DNA"/>
</dbReference>
<organism evidence="2 3">
    <name type="scientific">Gymnopus androsaceus JB14</name>
    <dbReference type="NCBI Taxonomy" id="1447944"/>
    <lineage>
        <taxon>Eukaryota</taxon>
        <taxon>Fungi</taxon>
        <taxon>Dikarya</taxon>
        <taxon>Basidiomycota</taxon>
        <taxon>Agaricomycotina</taxon>
        <taxon>Agaricomycetes</taxon>
        <taxon>Agaricomycetidae</taxon>
        <taxon>Agaricales</taxon>
        <taxon>Marasmiineae</taxon>
        <taxon>Omphalotaceae</taxon>
        <taxon>Gymnopus</taxon>
    </lineage>
</organism>
<feature type="compositionally biased region" description="Polar residues" evidence="1">
    <location>
        <begin position="205"/>
        <end position="218"/>
    </location>
</feature>
<gene>
    <name evidence="2" type="ORF">BT96DRAFT_984346</name>
</gene>
<feature type="region of interest" description="Disordered" evidence="1">
    <location>
        <begin position="131"/>
        <end position="160"/>
    </location>
</feature>
<sequence>MIPDWLFIAMNSSSPIVAVDSRLERPSSTLSHSSTSSTTSLPALFVPVAKKNRNWQMGKVTGFGQAIVEWRDHCFACPGSHFSCQIFLPPKQIEAIVDHGVKWMETSALTRKSLLRVFKWDSATSEDMDSLISSQRRNQKKSCIGDVNTPRPSVQPLDFEVPKSSFGPMETDNMTLSDENFFSAPRTSRHILTEPSTLFAREPIETTQLPASQEHLSP</sequence>
<evidence type="ECO:0000256" key="1">
    <source>
        <dbReference type="SAM" id="MobiDB-lite"/>
    </source>
</evidence>
<dbReference type="Proteomes" id="UP000799118">
    <property type="component" value="Unassembled WGS sequence"/>
</dbReference>